<name>A0A803KE93_XENTR</name>
<dbReference type="InterPro" id="IPR027806">
    <property type="entry name" value="HARBI1_dom"/>
</dbReference>
<reference evidence="14" key="2">
    <citation type="submission" date="2021-03" db="UniProtKB">
        <authorList>
            <consortium name="Ensembl"/>
        </authorList>
    </citation>
    <scope>IDENTIFICATION</scope>
</reference>
<dbReference type="GO" id="GO:0005634">
    <property type="term" value="C:nucleus"/>
    <property type="evidence" value="ECO:0007669"/>
    <property type="project" value="UniProtKB-SubCell"/>
</dbReference>
<dbReference type="GO" id="GO:0004518">
    <property type="term" value="F:nuclease activity"/>
    <property type="evidence" value="ECO:0007669"/>
    <property type="project" value="UniProtKB-KW"/>
</dbReference>
<dbReference type="Ensembl" id="ENSXETT00000113952">
    <property type="protein sequence ID" value="ENSXETP00000118689"/>
    <property type="gene ID" value="ENSXETG00000042891"/>
</dbReference>
<keyword evidence="7" id="KW-0540">Nuclease</keyword>
<evidence type="ECO:0000256" key="3">
    <source>
        <dbReference type="ARBA" id="ARBA00004496"/>
    </source>
</evidence>
<dbReference type="Ensembl" id="ENSXETT00000119342">
    <property type="protein sequence ID" value="ENSXETP00000116392"/>
    <property type="gene ID" value="ENSXETG00000043067"/>
</dbReference>
<dbReference type="PRINTS" id="PR02086">
    <property type="entry name" value="PUTNUCHARBI1"/>
</dbReference>
<evidence type="ECO:0000256" key="12">
    <source>
        <dbReference type="ARBA" id="ARBA00045850"/>
    </source>
</evidence>
<dbReference type="InterPro" id="IPR045249">
    <property type="entry name" value="HARBI1-like"/>
</dbReference>
<organism evidence="14">
    <name type="scientific">Xenopus tropicalis</name>
    <name type="common">Western clawed frog</name>
    <name type="synonym">Silurana tropicalis</name>
    <dbReference type="NCBI Taxonomy" id="8364"/>
    <lineage>
        <taxon>Eukaryota</taxon>
        <taxon>Metazoa</taxon>
        <taxon>Chordata</taxon>
        <taxon>Craniata</taxon>
        <taxon>Vertebrata</taxon>
        <taxon>Euteleostomi</taxon>
        <taxon>Amphibia</taxon>
        <taxon>Batrachia</taxon>
        <taxon>Anura</taxon>
        <taxon>Pipoidea</taxon>
        <taxon>Pipidae</taxon>
        <taxon>Xenopodinae</taxon>
        <taxon>Xenopus</taxon>
        <taxon>Silurana</taxon>
    </lineage>
</organism>
<comment type="subcellular location">
    <subcellularLocation>
        <location evidence="3">Cytoplasm</location>
    </subcellularLocation>
    <subcellularLocation>
        <location evidence="2">Nucleus</location>
    </subcellularLocation>
</comment>
<comment type="similarity">
    <text evidence="4">Belongs to the HARBI1 family.</text>
</comment>
<keyword evidence="6" id="KW-0963">Cytoplasm</keyword>
<dbReference type="InterPro" id="IPR026103">
    <property type="entry name" value="HARBI1_animal"/>
</dbReference>
<evidence type="ECO:0000313" key="14">
    <source>
        <dbReference type="Ensembl" id="ENSXETP00000118689"/>
    </source>
</evidence>
<accession>A0A803KE93</accession>
<reference evidence="14" key="1">
    <citation type="journal article" date="2010" name="Science">
        <title>The genome of the Western clawed frog Xenopus tropicalis.</title>
        <authorList>
            <person name="Hellsten U."/>
            <person name="Harland R.M."/>
            <person name="Gilchrist M.J."/>
            <person name="Hendrix D."/>
            <person name="Jurka J."/>
            <person name="Kapitonov V."/>
            <person name="Ovcharenko I."/>
            <person name="Putnam N.H."/>
            <person name="Shu S."/>
            <person name="Taher L."/>
            <person name="Blitz I.L."/>
            <person name="Blumberg B."/>
            <person name="Dichmann D.S."/>
            <person name="Dubchak I."/>
            <person name="Amaya E."/>
            <person name="Detter J.C."/>
            <person name="Fletcher R."/>
            <person name="Gerhard D.S."/>
            <person name="Goodstein D."/>
            <person name="Graves T."/>
            <person name="Grigoriev I.V."/>
            <person name="Grimwood J."/>
            <person name="Kawashima T."/>
            <person name="Lindquist E."/>
            <person name="Lucas S.M."/>
            <person name="Mead P.E."/>
            <person name="Mitros T."/>
            <person name="Ogino H."/>
            <person name="Ohta Y."/>
            <person name="Poliakov A.V."/>
            <person name="Pollet N."/>
            <person name="Robert J."/>
            <person name="Salamov A."/>
            <person name="Sater A.K."/>
            <person name="Schmutz J."/>
            <person name="Terry A."/>
            <person name="Vize P.D."/>
            <person name="Warren W.C."/>
            <person name="Wells D."/>
            <person name="Wills A."/>
            <person name="Wilson R.K."/>
            <person name="Zimmerman L.B."/>
            <person name="Zorn A.M."/>
            <person name="Grainger R."/>
            <person name="Grammer T."/>
            <person name="Khokha M.K."/>
            <person name="Richardson P.M."/>
            <person name="Rokhsar D.S."/>
        </authorList>
    </citation>
    <scope>NUCLEOTIDE SEQUENCE [LARGE SCALE GENOMIC DNA]</scope>
    <source>
        <strain evidence="14">Nigerian</strain>
    </source>
</reference>
<evidence type="ECO:0000256" key="5">
    <source>
        <dbReference type="ARBA" id="ARBA00015519"/>
    </source>
</evidence>
<evidence type="ECO:0000256" key="8">
    <source>
        <dbReference type="ARBA" id="ARBA00022723"/>
    </source>
</evidence>
<evidence type="ECO:0000256" key="6">
    <source>
        <dbReference type="ARBA" id="ARBA00022490"/>
    </source>
</evidence>
<dbReference type="GO" id="GO:0016787">
    <property type="term" value="F:hydrolase activity"/>
    <property type="evidence" value="ECO:0007669"/>
    <property type="project" value="UniProtKB-KW"/>
</dbReference>
<keyword evidence="8" id="KW-0479">Metal-binding</keyword>
<evidence type="ECO:0000256" key="11">
    <source>
        <dbReference type="ARBA" id="ARBA00030126"/>
    </source>
</evidence>
<feature type="domain" description="DDE Tnp4" evidence="13">
    <location>
        <begin position="26"/>
        <end position="178"/>
    </location>
</feature>
<dbReference type="GO" id="GO:0046872">
    <property type="term" value="F:metal ion binding"/>
    <property type="evidence" value="ECO:0007669"/>
    <property type="project" value="UniProtKB-KW"/>
</dbReference>
<dbReference type="Pfam" id="PF13359">
    <property type="entry name" value="DDE_Tnp_4"/>
    <property type="match status" value="1"/>
</dbReference>
<comment type="function">
    <text evidence="12">Transposase-derived protein that may have nuclease activity. Does not have transposase activity.</text>
</comment>
<evidence type="ECO:0000256" key="7">
    <source>
        <dbReference type="ARBA" id="ARBA00022722"/>
    </source>
</evidence>
<dbReference type="InParanoid" id="A0A803KE93"/>
<keyword evidence="10" id="KW-0539">Nucleus</keyword>
<keyword evidence="9" id="KW-0378">Hydrolase</keyword>
<evidence type="ECO:0000256" key="2">
    <source>
        <dbReference type="ARBA" id="ARBA00004123"/>
    </source>
</evidence>
<sequence length="226" mass="25597">MDPANLAKMKSDFYSIAQMPNVIGAIDCTHVALIPPADKERFYYNRKGFHSINVQVVCDASCRILDVVSKFPGSTHDSFIFRNSHLHERLQSGEAGSGWLLGDSGYSVKPWLITPLLNPQNESEENFNSSHKATRCIIERTFGILKSRFRCLDKTGGALMYKPEKVCQIIFCCCILHNFALLHKENMEIAQDLTPQSEDVIEPNSEINQEGVLIRRQLIRDFFTDA</sequence>
<comment type="cofactor">
    <cofactor evidence="1">
        <name>a divalent metal cation</name>
        <dbReference type="ChEBI" id="CHEBI:60240"/>
    </cofactor>
</comment>
<dbReference type="GeneTree" id="ENSGT00940000154348"/>
<proteinExistence type="inferred from homology"/>
<evidence type="ECO:0000256" key="4">
    <source>
        <dbReference type="ARBA" id="ARBA00006958"/>
    </source>
</evidence>
<evidence type="ECO:0000259" key="13">
    <source>
        <dbReference type="Pfam" id="PF13359"/>
    </source>
</evidence>
<dbReference type="AlphaFoldDB" id="A0A803KE93"/>
<evidence type="ECO:0000256" key="1">
    <source>
        <dbReference type="ARBA" id="ARBA00001968"/>
    </source>
</evidence>
<evidence type="ECO:0000256" key="9">
    <source>
        <dbReference type="ARBA" id="ARBA00022801"/>
    </source>
</evidence>
<dbReference type="GO" id="GO:0005737">
    <property type="term" value="C:cytoplasm"/>
    <property type="evidence" value="ECO:0007669"/>
    <property type="project" value="UniProtKB-SubCell"/>
</dbReference>
<dbReference type="PANTHER" id="PTHR22930:SF263">
    <property type="entry name" value="NUCLEASE HARBI1-RELATED"/>
    <property type="match status" value="1"/>
</dbReference>
<protein>
    <recommendedName>
        <fullName evidence="5">Putative nuclease HARBI1</fullName>
    </recommendedName>
    <alternativeName>
        <fullName evidence="11">Harbinger transposase-derived nuclease</fullName>
    </alternativeName>
</protein>
<evidence type="ECO:0000256" key="10">
    <source>
        <dbReference type="ARBA" id="ARBA00023242"/>
    </source>
</evidence>
<dbReference type="PANTHER" id="PTHR22930">
    <property type="match status" value="1"/>
</dbReference>